<gene>
    <name evidence="1" type="ORF">CDV52_20020</name>
</gene>
<comment type="caution">
    <text evidence="1">The sequence shown here is derived from an EMBL/GenBank/DDBJ whole genome shotgun (WGS) entry which is preliminary data.</text>
</comment>
<protein>
    <submittedName>
        <fullName evidence="1">Uncharacterized protein</fullName>
    </submittedName>
</protein>
<dbReference type="EMBL" id="NIPX01000053">
    <property type="protein sequence ID" value="OWJ81004.1"/>
    <property type="molecule type" value="Genomic_DNA"/>
</dbReference>
<dbReference type="Proteomes" id="UP000196640">
    <property type="component" value="Unassembled WGS sequence"/>
</dbReference>
<dbReference type="AlphaFoldDB" id="A0A212AHN1"/>
<sequence>MGQVPFPFRHFPLRRMQDAKSVMQTTEAMLQIAESVAHFALGGMQIAGGVMQSADNVKPPLRDGFS</sequence>
<reference evidence="1 2" key="1">
    <citation type="submission" date="2016-11" db="EMBL/GenBank/DDBJ databases">
        <title>Comparison of Traditional DNA-DNA Hybridization with In Silico Genomic Analysis.</title>
        <authorList>
            <person name="Nicholson A.C."/>
            <person name="Sammons S."/>
            <person name="Humrighouse B.W."/>
            <person name="Graziano J."/>
            <person name="Lasker B."/>
            <person name="Whitney A.M."/>
            <person name="Mcquiston J.R."/>
        </authorList>
    </citation>
    <scope>NUCLEOTIDE SEQUENCE [LARGE SCALE GENOMIC DNA]</scope>
    <source>
        <strain evidence="1 2">H2381</strain>
    </source>
</reference>
<organism evidence="1 2">
    <name type="scientific">Haematobacter missouriensis</name>
    <dbReference type="NCBI Taxonomy" id="366616"/>
    <lineage>
        <taxon>Bacteria</taxon>
        <taxon>Pseudomonadati</taxon>
        <taxon>Pseudomonadota</taxon>
        <taxon>Alphaproteobacteria</taxon>
        <taxon>Rhodobacterales</taxon>
        <taxon>Paracoccaceae</taxon>
        <taxon>Haematobacter</taxon>
    </lineage>
</organism>
<name>A0A212AHN1_9RHOB</name>
<evidence type="ECO:0000313" key="1">
    <source>
        <dbReference type="EMBL" id="OWJ81004.1"/>
    </source>
</evidence>
<evidence type="ECO:0000313" key="2">
    <source>
        <dbReference type="Proteomes" id="UP000196640"/>
    </source>
</evidence>
<proteinExistence type="predicted"/>
<accession>A0A212AHN1</accession>